<feature type="transmembrane region" description="Helical" evidence="1">
    <location>
        <begin position="62"/>
        <end position="86"/>
    </location>
</feature>
<comment type="caution">
    <text evidence="2">The sequence shown here is derived from an EMBL/GenBank/DDBJ whole genome shotgun (WGS) entry which is preliminary data.</text>
</comment>
<organism evidence="2 3">
    <name type="scientific">Negativicoccus succinicivorans</name>
    <dbReference type="NCBI Taxonomy" id="620903"/>
    <lineage>
        <taxon>Bacteria</taxon>
        <taxon>Bacillati</taxon>
        <taxon>Bacillota</taxon>
        <taxon>Negativicutes</taxon>
        <taxon>Veillonellales</taxon>
        <taxon>Veillonellaceae</taxon>
        <taxon>Negativicoccus</taxon>
    </lineage>
</organism>
<dbReference type="GeneID" id="93486252"/>
<dbReference type="Proteomes" id="UP000591941">
    <property type="component" value="Unassembled WGS sequence"/>
</dbReference>
<keyword evidence="1" id="KW-0812">Transmembrane</keyword>
<dbReference type="RefSeq" id="WP_024048591.1">
    <property type="nucleotide sequence ID" value="NZ_CABWNB010000001.1"/>
</dbReference>
<keyword evidence="3" id="KW-1185">Reference proteome</keyword>
<proteinExistence type="predicted"/>
<accession>A0A841R2B2</accession>
<reference evidence="2 3" key="1">
    <citation type="submission" date="2020-08" db="EMBL/GenBank/DDBJ databases">
        <title>Genomic Encyclopedia of Type Strains, Phase IV (KMG-IV): sequencing the most valuable type-strain genomes for metagenomic binning, comparative biology and taxonomic classification.</title>
        <authorList>
            <person name="Goeker M."/>
        </authorList>
    </citation>
    <scope>NUCLEOTIDE SEQUENCE [LARGE SCALE GENOMIC DNA]</scope>
    <source>
        <strain evidence="2 3">DSM 21255</strain>
    </source>
</reference>
<name>A0A841R2B2_9FIRM</name>
<gene>
    <name evidence="2" type="ORF">HNR45_000989</name>
</gene>
<dbReference type="EMBL" id="JACHHI010000004">
    <property type="protein sequence ID" value="MBB6477936.1"/>
    <property type="molecule type" value="Genomic_DNA"/>
</dbReference>
<evidence type="ECO:0000313" key="3">
    <source>
        <dbReference type="Proteomes" id="UP000591941"/>
    </source>
</evidence>
<sequence length="121" mass="13580">MVIIDGGKLLVTTAIVCLVVMFFKEWRKTKQCEEAVIWWRLGGGSFLIAMTLVLFIEKPTSLSVFIITFIFGFSSCATGYAALKGYPNRFFKGKTKDVMGWVLILNGIFIILLVSAIFIVR</sequence>
<keyword evidence="1" id="KW-0472">Membrane</keyword>
<feature type="transmembrane region" description="Helical" evidence="1">
    <location>
        <begin position="35"/>
        <end position="56"/>
    </location>
</feature>
<feature type="transmembrane region" description="Helical" evidence="1">
    <location>
        <begin position="6"/>
        <end position="23"/>
    </location>
</feature>
<protein>
    <submittedName>
        <fullName evidence="2">Uncharacterized protein</fullName>
    </submittedName>
</protein>
<dbReference type="AlphaFoldDB" id="A0A841R2B2"/>
<evidence type="ECO:0000256" key="1">
    <source>
        <dbReference type="SAM" id="Phobius"/>
    </source>
</evidence>
<keyword evidence="1" id="KW-1133">Transmembrane helix</keyword>
<feature type="transmembrane region" description="Helical" evidence="1">
    <location>
        <begin position="98"/>
        <end position="120"/>
    </location>
</feature>
<evidence type="ECO:0000313" key="2">
    <source>
        <dbReference type="EMBL" id="MBB6477936.1"/>
    </source>
</evidence>